<keyword evidence="2" id="KW-1185">Reference proteome</keyword>
<sequence length="184" mass="20591">MQEMDKKQITPTELAAAMMQFTMRSIENSWDTLKPVAAAYLEDAIVTEAKEDELLREIYIAALALEIYCIPYAFDVETANLVSLGMGEIMASHALAEHQLSESLREIYLPRLDAVNQTAPEDLALALAEEAARILYDRLALPLKPSDPATSLLWVKLFPFLVQLIGKWPILSAKFEIQVDPLLT</sequence>
<name>A0ABQ1FGY6_9BACL</name>
<organism evidence="1 2">
    <name type="scientific">Paenibacillus marchantiophytorum</name>
    <dbReference type="NCBI Taxonomy" id="1619310"/>
    <lineage>
        <taxon>Bacteria</taxon>
        <taxon>Bacillati</taxon>
        <taxon>Bacillota</taxon>
        <taxon>Bacilli</taxon>
        <taxon>Bacillales</taxon>
        <taxon>Paenibacillaceae</taxon>
        <taxon>Paenibacillus</taxon>
    </lineage>
</organism>
<dbReference type="RefSeq" id="WP_189020142.1">
    <property type="nucleotide sequence ID" value="NZ_BMHE01000068.1"/>
</dbReference>
<comment type="caution">
    <text evidence="1">The sequence shown here is derived from an EMBL/GenBank/DDBJ whole genome shotgun (WGS) entry which is preliminary data.</text>
</comment>
<gene>
    <name evidence="1" type="ORF">GCM10008018_67300</name>
</gene>
<accession>A0ABQ1FGY6</accession>
<evidence type="ECO:0000313" key="1">
    <source>
        <dbReference type="EMBL" id="GGA12875.1"/>
    </source>
</evidence>
<protein>
    <recommendedName>
        <fullName evidence="3">DUF2935 domain-containing protein</fullName>
    </recommendedName>
</protein>
<dbReference type="EMBL" id="BMHE01000068">
    <property type="protein sequence ID" value="GGA12875.1"/>
    <property type="molecule type" value="Genomic_DNA"/>
</dbReference>
<dbReference type="Proteomes" id="UP000615455">
    <property type="component" value="Unassembled WGS sequence"/>
</dbReference>
<reference evidence="2" key="1">
    <citation type="journal article" date="2019" name="Int. J. Syst. Evol. Microbiol.">
        <title>The Global Catalogue of Microorganisms (GCM) 10K type strain sequencing project: providing services to taxonomists for standard genome sequencing and annotation.</title>
        <authorList>
            <consortium name="The Broad Institute Genomics Platform"/>
            <consortium name="The Broad Institute Genome Sequencing Center for Infectious Disease"/>
            <person name="Wu L."/>
            <person name="Ma J."/>
        </authorList>
    </citation>
    <scope>NUCLEOTIDE SEQUENCE [LARGE SCALE GENOMIC DNA]</scope>
    <source>
        <strain evidence="2">CGMCC 1.15043</strain>
    </source>
</reference>
<evidence type="ECO:0008006" key="3">
    <source>
        <dbReference type="Google" id="ProtNLM"/>
    </source>
</evidence>
<evidence type="ECO:0000313" key="2">
    <source>
        <dbReference type="Proteomes" id="UP000615455"/>
    </source>
</evidence>
<proteinExistence type="predicted"/>